<gene>
    <name evidence="4" type="ORF">SAMN04515678_109175</name>
</gene>
<protein>
    <submittedName>
        <fullName evidence="4">Uncharacterized protein</fullName>
    </submittedName>
</protein>
<dbReference type="InterPro" id="IPR048510">
    <property type="entry name" value="WsaF_N"/>
</dbReference>
<feature type="domain" description="WsaF N-terminal" evidence="2">
    <location>
        <begin position="407"/>
        <end position="548"/>
    </location>
</feature>
<name>A0A1I2ACC2_9RHOB</name>
<dbReference type="RefSeq" id="WP_223163090.1">
    <property type="nucleotide sequence ID" value="NZ_FOMS01000009.1"/>
</dbReference>
<evidence type="ECO:0000313" key="4">
    <source>
        <dbReference type="EMBL" id="SFE41522.1"/>
    </source>
</evidence>
<dbReference type="EMBL" id="FOMS01000009">
    <property type="protein sequence ID" value="SFE41522.1"/>
    <property type="molecule type" value="Genomic_DNA"/>
</dbReference>
<evidence type="ECO:0000313" key="5">
    <source>
        <dbReference type="Proteomes" id="UP000325289"/>
    </source>
</evidence>
<dbReference type="Pfam" id="PF21374">
    <property type="entry name" value="WsaF_N"/>
    <property type="match status" value="1"/>
</dbReference>
<proteinExistence type="predicted"/>
<accession>A0A1I2ACC2</accession>
<evidence type="ECO:0000256" key="1">
    <source>
        <dbReference type="SAM" id="MobiDB-lite"/>
    </source>
</evidence>
<dbReference type="Gene3D" id="3.40.50.2000">
    <property type="entry name" value="Glycogen Phosphorylase B"/>
    <property type="match status" value="1"/>
</dbReference>
<dbReference type="SUPFAM" id="SSF53448">
    <property type="entry name" value="Nucleotide-diphospho-sugar transferases"/>
    <property type="match status" value="1"/>
</dbReference>
<organism evidence="4 5">
    <name type="scientific">Roseivivax sediminis</name>
    <dbReference type="NCBI Taxonomy" id="936889"/>
    <lineage>
        <taxon>Bacteria</taxon>
        <taxon>Pseudomonadati</taxon>
        <taxon>Pseudomonadota</taxon>
        <taxon>Alphaproteobacteria</taxon>
        <taxon>Rhodobacterales</taxon>
        <taxon>Roseobacteraceae</taxon>
        <taxon>Roseivivax</taxon>
    </lineage>
</organism>
<dbReference type="Gene3D" id="3.90.550.10">
    <property type="entry name" value="Spore Coat Polysaccharide Biosynthesis Protein SpsA, Chain A"/>
    <property type="match status" value="1"/>
</dbReference>
<dbReference type="Gene3D" id="3.40.50.11090">
    <property type="match status" value="1"/>
</dbReference>
<feature type="region of interest" description="Disordered" evidence="1">
    <location>
        <begin position="360"/>
        <end position="395"/>
    </location>
</feature>
<reference evidence="4 5" key="1">
    <citation type="submission" date="2016-10" db="EMBL/GenBank/DDBJ databases">
        <authorList>
            <person name="Varghese N."/>
            <person name="Submissions S."/>
        </authorList>
    </citation>
    <scope>NUCLEOTIDE SEQUENCE [LARGE SCALE GENOMIC DNA]</scope>
    <source>
        <strain evidence="5">YIM D21,KCTC 23444,ACCC 10710</strain>
    </source>
</reference>
<dbReference type="InterPro" id="IPR029044">
    <property type="entry name" value="Nucleotide-diphossugar_trans"/>
</dbReference>
<dbReference type="AlphaFoldDB" id="A0A1I2ACC2"/>
<sequence length="772" mass="84254">MTTPIFVVMAVFRPDAQHLEAQLASIAAQRDAAPHLVAVIADAVSGTLVTETADRVGLPVSLVPSDEELDAVRAFEAGLLDVVDRAQTMDEEPLIALSDQDDIWHADRLSRGISALRDKHLQLVHSDARLVAGDGTTEIAPSMFRFERRKRKPGLRGLLYRNNITGMTLLMRLRVAQLAVPFPPQSGVHFYHDLWLGLIAAATGGIGYIDAPLVDYRQHGKNAIGAVDRQAGWLRGKPAGDKRRLPDKMWLRREAAAYALARYLAQSTHNRIVDAVADGNLPVGIAHLRPLRPYLRRTFGAGVHLLDAARLAATGHLALARIATGFWITSVGRTVWTLREALGPGRSLAIERFDERLFSLSPGQRPRAPQSVKPPKISPHNHEGQIDPRKSPRWSPDLTAPEPAFVVLVPTLNPSEIFAGIVTALDFGLGLAERGARVRFVATDLPVSSNAASRSFVAKRLSAAARAAGAGDRISIHCGVQSTTIPAHPGDVFLATAWWSAHLAETLIRRNGLDQSRFFYLIQDYEPNFYAWGMEYADAVASYGFDFEPIFNTTLLRDYFAERGWDFANPSALAFQPSIDVARYARSPRTGGGTPRRLALYGRPEVARNMYGTAVEALARFVRARDLGPDDIQLVSIGLPHAPLKMPNGLLLESLGKLPWEDYPGYLAGCDLGLSLMYSPHPSHPPIEMAASGMRVVTNTFGPKDLSRLSPAILSAEPEARALAAALETAWDMPPVTQAEREFDLGTLGVPKERAIELLAAKILPLLHKDAA</sequence>
<dbReference type="GO" id="GO:0030247">
    <property type="term" value="F:polysaccharide binding"/>
    <property type="evidence" value="ECO:0007669"/>
    <property type="project" value="InterPro"/>
</dbReference>
<dbReference type="Pfam" id="PF22772">
    <property type="entry name" value="WsaF_C"/>
    <property type="match status" value="1"/>
</dbReference>
<dbReference type="Proteomes" id="UP000325289">
    <property type="component" value="Unassembled WGS sequence"/>
</dbReference>
<feature type="compositionally biased region" description="Basic and acidic residues" evidence="1">
    <location>
        <begin position="380"/>
        <end position="390"/>
    </location>
</feature>
<dbReference type="SUPFAM" id="SSF53756">
    <property type="entry name" value="UDP-Glycosyltransferase/glycogen phosphorylase"/>
    <property type="match status" value="1"/>
</dbReference>
<evidence type="ECO:0000259" key="2">
    <source>
        <dbReference type="Pfam" id="PF21374"/>
    </source>
</evidence>
<keyword evidence="5" id="KW-1185">Reference proteome</keyword>
<evidence type="ECO:0000259" key="3">
    <source>
        <dbReference type="Pfam" id="PF22772"/>
    </source>
</evidence>
<feature type="domain" description="WsaF C-terminal" evidence="3">
    <location>
        <begin position="596"/>
        <end position="728"/>
    </location>
</feature>
<dbReference type="InterPro" id="IPR055050">
    <property type="entry name" value="WsaF_C"/>
</dbReference>